<proteinExistence type="predicted"/>
<reference evidence="2" key="1">
    <citation type="journal article" date="2017" name="Nature">
        <title>The sunflower genome provides insights into oil metabolism, flowering and Asterid evolution.</title>
        <authorList>
            <person name="Badouin H."/>
            <person name="Gouzy J."/>
            <person name="Grassa C.J."/>
            <person name="Murat F."/>
            <person name="Staton S.E."/>
            <person name="Cottret L."/>
            <person name="Lelandais-Briere C."/>
            <person name="Owens G.L."/>
            <person name="Carrere S."/>
            <person name="Mayjonade B."/>
            <person name="Legrand L."/>
            <person name="Gill N."/>
            <person name="Kane N.C."/>
            <person name="Bowers J.E."/>
            <person name="Hubner S."/>
            <person name="Bellec A."/>
            <person name="Berard A."/>
            <person name="Berges H."/>
            <person name="Blanchet N."/>
            <person name="Boniface M.C."/>
            <person name="Brunel D."/>
            <person name="Catrice O."/>
            <person name="Chaidir N."/>
            <person name="Claudel C."/>
            <person name="Donnadieu C."/>
            <person name="Faraut T."/>
            <person name="Fievet G."/>
            <person name="Helmstetter N."/>
            <person name="King M."/>
            <person name="Knapp S.J."/>
            <person name="Lai Z."/>
            <person name="Le Paslier M.C."/>
            <person name="Lippi Y."/>
            <person name="Lorenzon L."/>
            <person name="Mandel J.R."/>
            <person name="Marage G."/>
            <person name="Marchand G."/>
            <person name="Marquand E."/>
            <person name="Bret-Mestries E."/>
            <person name="Morien E."/>
            <person name="Nambeesan S."/>
            <person name="Nguyen T."/>
            <person name="Pegot-Espagnet P."/>
            <person name="Pouilly N."/>
            <person name="Raftis F."/>
            <person name="Sallet E."/>
            <person name="Schiex T."/>
            <person name="Thomas J."/>
            <person name="Vandecasteele C."/>
            <person name="Vares D."/>
            <person name="Vear F."/>
            <person name="Vautrin S."/>
            <person name="Crespi M."/>
            <person name="Mangin B."/>
            <person name="Burke J.M."/>
            <person name="Salse J."/>
            <person name="Munos S."/>
            <person name="Vincourt P."/>
            <person name="Rieseberg L.H."/>
            <person name="Langlade N.B."/>
        </authorList>
    </citation>
    <scope>NUCLEOTIDE SEQUENCE</scope>
    <source>
        <tissue evidence="2">Leaves</tissue>
    </source>
</reference>
<accession>A0A9K3DSR2</accession>
<keyword evidence="3" id="KW-1185">Reference proteome</keyword>
<gene>
    <name evidence="2" type="ORF">HanXRQr2_Chr16g0749111</name>
</gene>
<dbReference type="EMBL" id="MNCJ02000331">
    <property type="protein sequence ID" value="KAF5760083.1"/>
    <property type="molecule type" value="Genomic_DNA"/>
</dbReference>
<name>A0A9K3DSR2_HELAN</name>
<dbReference type="AlphaFoldDB" id="A0A9K3DSR2"/>
<feature type="region of interest" description="Disordered" evidence="1">
    <location>
        <begin position="102"/>
        <end position="123"/>
    </location>
</feature>
<comment type="caution">
    <text evidence="2">The sequence shown here is derived from an EMBL/GenBank/DDBJ whole genome shotgun (WGS) entry which is preliminary data.</text>
</comment>
<organism evidence="2 3">
    <name type="scientific">Helianthus annuus</name>
    <name type="common">Common sunflower</name>
    <dbReference type="NCBI Taxonomy" id="4232"/>
    <lineage>
        <taxon>Eukaryota</taxon>
        <taxon>Viridiplantae</taxon>
        <taxon>Streptophyta</taxon>
        <taxon>Embryophyta</taxon>
        <taxon>Tracheophyta</taxon>
        <taxon>Spermatophyta</taxon>
        <taxon>Magnoliopsida</taxon>
        <taxon>eudicotyledons</taxon>
        <taxon>Gunneridae</taxon>
        <taxon>Pentapetalae</taxon>
        <taxon>asterids</taxon>
        <taxon>campanulids</taxon>
        <taxon>Asterales</taxon>
        <taxon>Asteraceae</taxon>
        <taxon>Asteroideae</taxon>
        <taxon>Heliantheae alliance</taxon>
        <taxon>Heliantheae</taxon>
        <taxon>Helianthus</taxon>
    </lineage>
</organism>
<reference evidence="2" key="2">
    <citation type="submission" date="2020-06" db="EMBL/GenBank/DDBJ databases">
        <title>Helianthus annuus Genome sequencing and assembly Release 2.</title>
        <authorList>
            <person name="Gouzy J."/>
            <person name="Langlade N."/>
            <person name="Munos S."/>
        </authorList>
    </citation>
    <scope>NUCLEOTIDE SEQUENCE</scope>
    <source>
        <tissue evidence="2">Leaves</tissue>
    </source>
</reference>
<sequence length="182" mass="20887">MADLEQDNNKLHSYHALSYILERIFNIKPDNNDSEKNKKGIGSEYHLVPPPEKFVFYDDEKVQKAFNMVDQLPDNIDVTYSKSDESGDSEEVGNVVESVLKDEESVETGKHKSHDENEGSFHEGYFKNLKSEKRENDDSKGLVYTMIGSDKLFSDSEVQILNVMSEKIEKVFKLVEIEKSEI</sequence>
<evidence type="ECO:0000256" key="1">
    <source>
        <dbReference type="SAM" id="MobiDB-lite"/>
    </source>
</evidence>
<protein>
    <submittedName>
        <fullName evidence="2">Uncharacterized protein</fullName>
    </submittedName>
</protein>
<dbReference type="Proteomes" id="UP000215914">
    <property type="component" value="Unassembled WGS sequence"/>
</dbReference>
<dbReference type="Gramene" id="mRNA:HanXRQr2_Chr16g0749111">
    <property type="protein sequence ID" value="CDS:HanXRQr2_Chr16g0749111.1"/>
    <property type="gene ID" value="HanXRQr2_Chr16g0749111"/>
</dbReference>
<evidence type="ECO:0000313" key="2">
    <source>
        <dbReference type="EMBL" id="KAF5760083.1"/>
    </source>
</evidence>
<evidence type="ECO:0000313" key="3">
    <source>
        <dbReference type="Proteomes" id="UP000215914"/>
    </source>
</evidence>